<feature type="non-terminal residue" evidence="4">
    <location>
        <position position="1"/>
    </location>
</feature>
<proteinExistence type="predicted"/>
<dbReference type="SUPFAM" id="SSF82671">
    <property type="entry name" value="SEA domain"/>
    <property type="match status" value="1"/>
</dbReference>
<dbReference type="Proteomes" id="UP001159405">
    <property type="component" value="Unassembled WGS sequence"/>
</dbReference>
<keyword evidence="2" id="KW-1133">Transmembrane helix</keyword>
<comment type="caution">
    <text evidence="4">The sequence shown here is derived from an EMBL/GenBank/DDBJ whole genome shotgun (WGS) entry which is preliminary data.</text>
</comment>
<protein>
    <recommendedName>
        <fullName evidence="3">SEA domain-containing protein</fullName>
    </recommendedName>
</protein>
<dbReference type="Pfam" id="PF01390">
    <property type="entry name" value="SEA"/>
    <property type="match status" value="1"/>
</dbReference>
<feature type="compositionally biased region" description="Basic and acidic residues" evidence="1">
    <location>
        <begin position="10"/>
        <end position="22"/>
    </location>
</feature>
<organism evidence="4 5">
    <name type="scientific">Porites lobata</name>
    <dbReference type="NCBI Taxonomy" id="104759"/>
    <lineage>
        <taxon>Eukaryota</taxon>
        <taxon>Metazoa</taxon>
        <taxon>Cnidaria</taxon>
        <taxon>Anthozoa</taxon>
        <taxon>Hexacorallia</taxon>
        <taxon>Scleractinia</taxon>
        <taxon>Fungiina</taxon>
        <taxon>Poritidae</taxon>
        <taxon>Porites</taxon>
    </lineage>
</organism>
<gene>
    <name evidence="4" type="ORF">PLOB_00025491</name>
</gene>
<dbReference type="InterPro" id="IPR036364">
    <property type="entry name" value="SEA_dom_sf"/>
</dbReference>
<evidence type="ECO:0000313" key="4">
    <source>
        <dbReference type="EMBL" id="CAH3117027.1"/>
    </source>
</evidence>
<evidence type="ECO:0000256" key="1">
    <source>
        <dbReference type="SAM" id="MobiDB-lite"/>
    </source>
</evidence>
<sequence length="240" mass="26573">IEENSTTVPAEEKPEEPTSHEPAKALPIWAAILTIENMEFTRDLANPSSQTFGKLSGTLTVLLSNVLKQISGFLSVHVKSFERGSIVCMFDIHANLESSATAEDFEKALIDAANNRKIGNYHITNIQVKDNVEAVMKEETPQGQRSFLLRVIAVIIFAVGVAVLIVLFTVKAIRKKRRQRSEGFVNTGEVYPLSEFNTTNTEMGERKPTLRKKGLMSSDGELDEGANELTPFYKPGYVQA</sequence>
<keyword evidence="5" id="KW-1185">Reference proteome</keyword>
<keyword evidence="2" id="KW-0472">Membrane</keyword>
<dbReference type="Gene3D" id="3.30.70.960">
    <property type="entry name" value="SEA domain"/>
    <property type="match status" value="1"/>
</dbReference>
<evidence type="ECO:0000256" key="2">
    <source>
        <dbReference type="SAM" id="Phobius"/>
    </source>
</evidence>
<feature type="region of interest" description="Disordered" evidence="1">
    <location>
        <begin position="199"/>
        <end position="226"/>
    </location>
</feature>
<feature type="transmembrane region" description="Helical" evidence="2">
    <location>
        <begin position="147"/>
        <end position="170"/>
    </location>
</feature>
<evidence type="ECO:0000313" key="5">
    <source>
        <dbReference type="Proteomes" id="UP001159405"/>
    </source>
</evidence>
<dbReference type="EMBL" id="CALNXK010000030">
    <property type="protein sequence ID" value="CAH3117027.1"/>
    <property type="molecule type" value="Genomic_DNA"/>
</dbReference>
<feature type="domain" description="SEA" evidence="3">
    <location>
        <begin position="25"/>
        <end position="135"/>
    </location>
</feature>
<accession>A0ABN8NQE2</accession>
<dbReference type="PROSITE" id="PS50024">
    <property type="entry name" value="SEA"/>
    <property type="match status" value="1"/>
</dbReference>
<name>A0ABN8NQE2_9CNID</name>
<reference evidence="4 5" key="1">
    <citation type="submission" date="2022-05" db="EMBL/GenBank/DDBJ databases">
        <authorList>
            <consortium name="Genoscope - CEA"/>
            <person name="William W."/>
        </authorList>
    </citation>
    <scope>NUCLEOTIDE SEQUENCE [LARGE SCALE GENOMIC DNA]</scope>
</reference>
<dbReference type="SMART" id="SM00200">
    <property type="entry name" value="SEA"/>
    <property type="match status" value="1"/>
</dbReference>
<keyword evidence="2" id="KW-0812">Transmembrane</keyword>
<feature type="region of interest" description="Disordered" evidence="1">
    <location>
        <begin position="1"/>
        <end position="22"/>
    </location>
</feature>
<dbReference type="InterPro" id="IPR000082">
    <property type="entry name" value="SEA_dom"/>
</dbReference>
<evidence type="ECO:0000259" key="3">
    <source>
        <dbReference type="PROSITE" id="PS50024"/>
    </source>
</evidence>